<proteinExistence type="predicted"/>
<evidence type="ECO:0000313" key="2">
    <source>
        <dbReference type="Proteomes" id="UP000275267"/>
    </source>
</evidence>
<dbReference type="EMBL" id="PQIB02000015">
    <property type="protein sequence ID" value="RLM65403.1"/>
    <property type="molecule type" value="Genomic_DNA"/>
</dbReference>
<dbReference type="Proteomes" id="UP000275267">
    <property type="component" value="Unassembled WGS sequence"/>
</dbReference>
<reference evidence="2" key="1">
    <citation type="journal article" date="2019" name="Nat. Commun.">
        <title>The genome of broomcorn millet.</title>
        <authorList>
            <person name="Zou C."/>
            <person name="Miki D."/>
            <person name="Li D."/>
            <person name="Tang Q."/>
            <person name="Xiao L."/>
            <person name="Rajput S."/>
            <person name="Deng P."/>
            <person name="Jia W."/>
            <person name="Huang R."/>
            <person name="Zhang M."/>
            <person name="Sun Y."/>
            <person name="Hu J."/>
            <person name="Fu X."/>
            <person name="Schnable P.S."/>
            <person name="Li F."/>
            <person name="Zhang H."/>
            <person name="Feng B."/>
            <person name="Zhu X."/>
            <person name="Liu R."/>
            <person name="Schnable J.C."/>
            <person name="Zhu J.-K."/>
            <person name="Zhang H."/>
        </authorList>
    </citation>
    <scope>NUCLEOTIDE SEQUENCE [LARGE SCALE GENOMIC DNA]</scope>
</reference>
<dbReference type="AlphaFoldDB" id="A0A3L6PWF0"/>
<keyword evidence="2" id="KW-1185">Reference proteome</keyword>
<organism evidence="1 2">
    <name type="scientific">Panicum miliaceum</name>
    <name type="common">Proso millet</name>
    <name type="synonym">Broomcorn millet</name>
    <dbReference type="NCBI Taxonomy" id="4540"/>
    <lineage>
        <taxon>Eukaryota</taxon>
        <taxon>Viridiplantae</taxon>
        <taxon>Streptophyta</taxon>
        <taxon>Embryophyta</taxon>
        <taxon>Tracheophyta</taxon>
        <taxon>Spermatophyta</taxon>
        <taxon>Magnoliopsida</taxon>
        <taxon>Liliopsida</taxon>
        <taxon>Poales</taxon>
        <taxon>Poaceae</taxon>
        <taxon>PACMAD clade</taxon>
        <taxon>Panicoideae</taxon>
        <taxon>Panicodae</taxon>
        <taxon>Paniceae</taxon>
        <taxon>Panicinae</taxon>
        <taxon>Panicum</taxon>
        <taxon>Panicum sect. Panicum</taxon>
    </lineage>
</organism>
<name>A0A3L6PWF0_PANMI</name>
<comment type="caution">
    <text evidence="1">The sequence shown here is derived from an EMBL/GenBank/DDBJ whole genome shotgun (WGS) entry which is preliminary data.</text>
</comment>
<evidence type="ECO:0000313" key="1">
    <source>
        <dbReference type="EMBL" id="RLM65403.1"/>
    </source>
</evidence>
<sequence length="270" mass="30540">MSVDSSRQTSVSQEDTTPAVPKSHVRIRIRVLETNEQIVASNDYEREALELLEKQSFRHVKIFEPLFLIKTGLKQDMNKAFTYTGWEDFADIIEAVVHWRADMRLCSSPELQCLFAMAHKDQAGPSQPHPQEKTSQQAGPYTTHMSLEDTYEHYTHGGSTAAGGSTWYCPEQGFNYPPGMQSSYGPQVGPSTFARYGYDNPIMRGIVNLTTRVDALGQQQDKISQDLAHNTDLMQQNWGMTMSMHYDIAGVFSHLGLGPNQQQHYYPDQQ</sequence>
<gene>
    <name evidence="1" type="ORF">C2845_PM16G03020</name>
</gene>
<accession>A0A3L6PWF0</accession>
<protein>
    <submittedName>
        <fullName evidence="1">Uncharacterized protein</fullName>
    </submittedName>
</protein>